<sequence>MIIDALAKKIEDFIVAHMEEMDSIKIETIRYGIKVFLINAYKIPIIFIVAYMLGILKYAIIAYICFGSLRTFAGGIHAERGIACIISSMIIIYSPAYLSPYLDRNYNIALFIITFIIIALYSPSDTRKKPIKSYKLKADLKADSILIVVIIFAASCLLPEDISGVMVVSMFFESLLVLPITYKIFGKERSSYA</sequence>
<feature type="transmembrane region" description="Helical" evidence="8">
    <location>
        <begin position="45"/>
        <end position="69"/>
    </location>
</feature>
<evidence type="ECO:0000256" key="3">
    <source>
        <dbReference type="ARBA" id="ARBA00022670"/>
    </source>
</evidence>
<evidence type="ECO:0000313" key="9">
    <source>
        <dbReference type="EMBL" id="MCQ1531253.1"/>
    </source>
</evidence>
<comment type="function">
    <text evidence="8">May be involved in the proteolytic processing of a quorum sensing system signal molecule precursor.</text>
</comment>
<keyword evidence="10" id="KW-1185">Reference proteome</keyword>
<gene>
    <name evidence="9" type="ORF">LJD61_17135</name>
</gene>
<dbReference type="RefSeq" id="WP_255228781.1">
    <property type="nucleotide sequence ID" value="NZ_JAJEKE010000020.1"/>
</dbReference>
<accession>A0ABT1NJ53</accession>
<evidence type="ECO:0000256" key="1">
    <source>
        <dbReference type="ARBA" id="ARBA00022475"/>
    </source>
</evidence>
<evidence type="ECO:0000256" key="7">
    <source>
        <dbReference type="ARBA" id="ARBA00023136"/>
    </source>
</evidence>
<keyword evidence="1 8" id="KW-1003">Cell membrane</keyword>
<dbReference type="EMBL" id="JAJEKE010000020">
    <property type="protein sequence ID" value="MCQ1531253.1"/>
    <property type="molecule type" value="Genomic_DNA"/>
</dbReference>
<proteinExistence type="inferred from homology"/>
<feature type="transmembrane region" description="Helical" evidence="8">
    <location>
        <begin position="81"/>
        <end position="98"/>
    </location>
</feature>
<protein>
    <recommendedName>
        <fullName evidence="8">Putative AgrB-like protein</fullName>
        <ecNumber evidence="8">3.4.-.-</ecNumber>
    </recommendedName>
</protein>
<organism evidence="9 10">
    <name type="scientific">Lutispora saccharofermentans</name>
    <dbReference type="NCBI Taxonomy" id="3024236"/>
    <lineage>
        <taxon>Bacteria</taxon>
        <taxon>Bacillati</taxon>
        <taxon>Bacillota</taxon>
        <taxon>Clostridia</taxon>
        <taxon>Lutisporales</taxon>
        <taxon>Lutisporaceae</taxon>
        <taxon>Lutispora</taxon>
    </lineage>
</organism>
<keyword evidence="6 8" id="KW-1133">Transmembrane helix</keyword>
<comment type="subcellular location">
    <subcellularLocation>
        <location evidence="8">Cell membrane</location>
        <topology evidence="8">Multi-pass membrane protein</topology>
    </subcellularLocation>
</comment>
<keyword evidence="5 8" id="KW-0378">Hydrolase</keyword>
<feature type="transmembrane region" description="Helical" evidence="8">
    <location>
        <begin position="104"/>
        <end position="121"/>
    </location>
</feature>
<evidence type="ECO:0000313" key="10">
    <source>
        <dbReference type="Proteomes" id="UP001651880"/>
    </source>
</evidence>
<dbReference type="SMART" id="SM00793">
    <property type="entry name" value="AgrB"/>
    <property type="match status" value="1"/>
</dbReference>
<evidence type="ECO:0000256" key="4">
    <source>
        <dbReference type="ARBA" id="ARBA00022692"/>
    </source>
</evidence>
<evidence type="ECO:0000256" key="6">
    <source>
        <dbReference type="ARBA" id="ARBA00022989"/>
    </source>
</evidence>
<comment type="caution">
    <text evidence="9">The sequence shown here is derived from an EMBL/GenBank/DDBJ whole genome shotgun (WGS) entry which is preliminary data.</text>
</comment>
<dbReference type="HAMAP" id="MF_00784">
    <property type="entry name" value="AgrB"/>
    <property type="match status" value="1"/>
</dbReference>
<keyword evidence="7 8" id="KW-0472">Membrane</keyword>
<dbReference type="EC" id="3.4.-.-" evidence="8"/>
<dbReference type="Pfam" id="PF04647">
    <property type="entry name" value="AgrB"/>
    <property type="match status" value="1"/>
</dbReference>
<reference evidence="9 10" key="1">
    <citation type="submission" date="2021-10" db="EMBL/GenBank/DDBJ databases">
        <title>Lutispora strain m25 sp. nov., a thermophilic, non-spore-forming bacterium isolated from a lab-scale methanogenic bioreactor digesting anaerobic sludge.</title>
        <authorList>
            <person name="El Houari A."/>
            <person name="Mcdonald J."/>
        </authorList>
    </citation>
    <scope>NUCLEOTIDE SEQUENCE [LARGE SCALE GENOMIC DNA]</scope>
    <source>
        <strain evidence="10">m25</strain>
    </source>
</reference>
<feature type="transmembrane region" description="Helical" evidence="8">
    <location>
        <begin position="142"/>
        <end position="160"/>
    </location>
</feature>
<name>A0ABT1NJ53_9FIRM</name>
<evidence type="ECO:0000256" key="5">
    <source>
        <dbReference type="ARBA" id="ARBA00022801"/>
    </source>
</evidence>
<evidence type="ECO:0000256" key="2">
    <source>
        <dbReference type="ARBA" id="ARBA00022654"/>
    </source>
</evidence>
<comment type="similarity">
    <text evidence="8">Belongs to the AgrB family.</text>
</comment>
<dbReference type="Proteomes" id="UP001651880">
    <property type="component" value="Unassembled WGS sequence"/>
</dbReference>
<keyword evidence="2 8" id="KW-0673">Quorum sensing</keyword>
<evidence type="ECO:0000256" key="8">
    <source>
        <dbReference type="HAMAP-Rule" id="MF_00784"/>
    </source>
</evidence>
<keyword evidence="4 8" id="KW-0812">Transmembrane</keyword>
<dbReference type="InterPro" id="IPR006741">
    <property type="entry name" value="AgrB"/>
</dbReference>
<keyword evidence="3 8" id="KW-0645">Protease</keyword>